<dbReference type="EMBL" id="UFQT01000201">
    <property type="protein sequence ID" value="SSX21650.1"/>
    <property type="molecule type" value="Genomic_DNA"/>
</dbReference>
<feature type="compositionally biased region" description="Basic and acidic residues" evidence="21">
    <location>
        <begin position="566"/>
        <end position="575"/>
    </location>
</feature>
<keyword evidence="5" id="KW-0479">Metal-binding</keyword>
<feature type="compositionally biased region" description="Low complexity" evidence="21">
    <location>
        <begin position="1786"/>
        <end position="1795"/>
    </location>
</feature>
<feature type="compositionally biased region" description="Low complexity" evidence="21">
    <location>
        <begin position="1107"/>
        <end position="1123"/>
    </location>
</feature>
<evidence type="ECO:0000259" key="22">
    <source>
        <dbReference type="PROSITE" id="PS50199"/>
    </source>
</evidence>
<keyword evidence="10" id="KW-0653">Protein transport</keyword>
<evidence type="ECO:0000256" key="18">
    <source>
        <dbReference type="ARBA" id="ARBA00078197"/>
    </source>
</evidence>
<feature type="compositionally biased region" description="Polar residues" evidence="21">
    <location>
        <begin position="202"/>
        <end position="236"/>
    </location>
</feature>
<keyword evidence="11" id="KW-0811">Translocation</keyword>
<dbReference type="GO" id="GO:0005643">
    <property type="term" value="C:nuclear pore"/>
    <property type="evidence" value="ECO:0007669"/>
    <property type="project" value="UniProtKB-SubCell"/>
</dbReference>
<keyword evidence="13" id="KW-0906">Nuclear pore complex</keyword>
<keyword evidence="8" id="KW-0509">mRNA transport</keyword>
<evidence type="ECO:0000256" key="17">
    <source>
        <dbReference type="ARBA" id="ARBA00068609"/>
    </source>
</evidence>
<evidence type="ECO:0000256" key="4">
    <source>
        <dbReference type="ARBA" id="ARBA00022448"/>
    </source>
</evidence>
<feature type="compositionally biased region" description="Polar residues" evidence="21">
    <location>
        <begin position="736"/>
        <end position="747"/>
    </location>
</feature>
<reference evidence="24" key="2">
    <citation type="submission" date="2018-07" db="EMBL/GenBank/DDBJ databases">
        <authorList>
            <person name="Quirk P.G."/>
            <person name="Krulwich T.A."/>
        </authorList>
    </citation>
    <scope>NUCLEOTIDE SEQUENCE</scope>
</reference>
<feature type="compositionally biased region" description="Low complexity" evidence="21">
    <location>
        <begin position="724"/>
        <end position="735"/>
    </location>
</feature>
<feature type="compositionally biased region" description="Polar residues" evidence="21">
    <location>
        <begin position="1414"/>
        <end position="1435"/>
    </location>
</feature>
<dbReference type="PANTHER" id="PTHR23193">
    <property type="entry name" value="NUCLEAR PORE COMPLEX PROTEIN NUP"/>
    <property type="match status" value="1"/>
</dbReference>
<dbReference type="GO" id="GO:0031965">
    <property type="term" value="C:nuclear membrane"/>
    <property type="evidence" value="ECO:0007669"/>
    <property type="project" value="UniProtKB-SubCell"/>
</dbReference>
<feature type="region of interest" description="Disordered" evidence="21">
    <location>
        <begin position="1246"/>
        <end position="1265"/>
    </location>
</feature>
<feature type="region of interest" description="Disordered" evidence="21">
    <location>
        <begin position="1285"/>
        <end position="1317"/>
    </location>
</feature>
<organism evidence="24">
    <name type="scientific">Culicoides sonorensis</name>
    <name type="common">Biting midge</name>
    <dbReference type="NCBI Taxonomy" id="179676"/>
    <lineage>
        <taxon>Eukaryota</taxon>
        <taxon>Metazoa</taxon>
        <taxon>Ecdysozoa</taxon>
        <taxon>Arthropoda</taxon>
        <taxon>Hexapoda</taxon>
        <taxon>Insecta</taxon>
        <taxon>Pterygota</taxon>
        <taxon>Neoptera</taxon>
        <taxon>Endopterygota</taxon>
        <taxon>Diptera</taxon>
        <taxon>Nematocera</taxon>
        <taxon>Chironomoidea</taxon>
        <taxon>Ceratopogonidae</taxon>
        <taxon>Ceratopogoninae</taxon>
        <taxon>Culicoides</taxon>
        <taxon>Monoculicoides</taxon>
    </lineage>
</organism>
<dbReference type="VEuPathDB" id="VectorBase:CSON004972"/>
<gene>
    <name evidence="24" type="primary">CSON004972</name>
</gene>
<dbReference type="GO" id="GO:0006606">
    <property type="term" value="P:protein import into nucleus"/>
    <property type="evidence" value="ECO:0007669"/>
    <property type="project" value="TreeGrafter"/>
</dbReference>
<sequence>MMSTEPSFDEDVHGQAENDSIIHKVKARVSNIFPSVANWFSSPAPSNNNGSIRRRRESESDDESEELESGQDSKVLPQSKRRKSDVLISHQSNTPGTSKNRRLSMPVNATPAAQLMRNRNLIAGNSQKQQMTSSPYDFAARNPSMTLMASPIQINDSDDDENENNEEEETDEVQLVQQEDEEEEIQPVKTTNELKRKGIHETQYNVLRISNNSGDRSTSEPPTRPQNDQAGPSSRGNFRLLGSGLQNEVIPENETEFVMNGNTTNNDEAASEVSESDFTQPPMTTRNHNQGRMSGFLGNRNKNMSASTGQLSFQAHLETEKSLFAEQKRQFNPSVYGSSWSLNSGGSGSRFHRNFSPFYGGKTMYGGAAAYSRRDTRMQQTLRIPTMIRPSSRLSNASSSSSLHSIEGSNASNIVGNGGSNQQNNTTGLSNTSKRILELLDQCTSPLKEARKMGTGLNTSIRVPSLMNNSGLNRSRFNESDLNLSRAVRLTQPKTPYSRPTAPLPTTTELQVPTISQLLQMKRLLNSTAQVKQLASQSKSTLNDTNAYTLPGNDKNNTKYTNKVKEKVASARDKPSTVNDAPDPVNLPNIQLPGLKSVPKIDITITNQSTPTSIFQSSSTSNTTTSNSKMSNNFATLNFATTASSSSLSQDKSKKKNEPETIDISSDDDESKDDEDSDEDEDEDESEENSSSSKSNDSNKFKFSSPVPIQSKPVPSQIQNALHSSDSSKNFKFSNPLSVDSPTNSKLETFKPDMSQAKKKLINDSPKPSPNTSGIASAPELKQGSCLDALFGNKSNKVEEKPLGFGSQFKMASNQWECPSCMIRNDDAKEKCVACNSAKPGASTVKETPKLSGPTPDLLKTTDSGFANLVAAQKAKWECPTCMSQNEQSAEKCLACTEPKPGSSKAGNSSSTAMDSKLPTSGPKMDDAFKKLVEKQKANWQCSSCFTQNEPNRMKCACCEEAKPGSAPEKVPQFSFSSGSTGKFTFGVPKDQQLDLAKTSTTASSSSSSSFVFGIAGKKESENKSGFTFGTPSTGAGIATNSDTKPTFSFGINKTNTSDLVSSSTVNSKPAAIVSGGFSFGAVTSKSEADTSSPNNLKRTFDETDTNKSTSTSTTTVQAPTFTFGKSNEALAKPTSQSSFPGITALGSSNNNTVSSSGGFSFGQNVTSTVTTSTTSTLGVKDDSNQISSTATTNVITTPIFGSGLSGIKPLDRSAFNAKPSDDLNKNKGGLIFGAAKKDEGIKPSTGGFTFGQSSASPANSGSSLIKPADTSSIFGGAAAVTSQQNNNENKSGFSFMNSNSTGNASDKGNEMKSSPAPAFGMFGSAATVNSSPKPSGFAFGSATDQKPATEVQKPVFGSFGAPQSNDTAPKSSIFGGVSTGSTPSNQSPFGFGGASNQSGPPPAYNTQPAPPLSANSSGFNTPTPQPTSNIFGSVNNNNNNNSASSVFGQSLGNQENKLPAFGSISSGNSAFGQSPFGAASNQGVVRPFGSVGGESDEGSNKKLNTGFQFNATGPNTSSTVGSAGSTPYVFGGTPNMDNNNSKGAFNFTPQSKPSFNFTDNSGLGSSTSTTASNVPFQFGAAAPSSNLNMNSPPGVFTFGATPVLECDTVSGHATTPQDQGNETHSSVRAKNAAASSSTHKTAVNHNRRDHVWINPVLKQQLQAHINKNMILKRKQIGKSESKQINTINSSNNNKIKNKYLFVNSDKKTFSYNKEEINTETSTDNLTTNNTLTSTSSKLLTEPSTQIRTSPFQTMPQQVRHNKKYDRSKFKYVAPKLMISDSDKQNNVNNNPDNNNIDEKNECKDKISKEI</sequence>
<dbReference type="OMA" id="SASEWEC"/>
<dbReference type="GO" id="GO:0008270">
    <property type="term" value="F:zinc ion binding"/>
    <property type="evidence" value="ECO:0007669"/>
    <property type="project" value="UniProtKB-KW"/>
</dbReference>
<evidence type="ECO:0000256" key="6">
    <source>
        <dbReference type="ARBA" id="ARBA00022737"/>
    </source>
</evidence>
<evidence type="ECO:0000313" key="24">
    <source>
        <dbReference type="EMBL" id="SSX21650.1"/>
    </source>
</evidence>
<feature type="compositionally biased region" description="Low complexity" evidence="21">
    <location>
        <begin position="689"/>
        <end position="698"/>
    </location>
</feature>
<feature type="region of interest" description="Disordered" evidence="21">
    <location>
        <begin position="1085"/>
        <end position="1128"/>
    </location>
</feature>
<evidence type="ECO:0000256" key="10">
    <source>
        <dbReference type="ARBA" id="ARBA00022927"/>
    </source>
</evidence>
<dbReference type="PROSITE" id="PS01358">
    <property type="entry name" value="ZF_RANBP2_1"/>
    <property type="match status" value="3"/>
</dbReference>
<feature type="region of interest" description="Disordered" evidence="21">
    <location>
        <begin position="36"/>
        <end position="106"/>
    </location>
</feature>
<dbReference type="SUPFAM" id="SSF90209">
    <property type="entry name" value="Ran binding protein zinc finger-like"/>
    <property type="match status" value="2"/>
</dbReference>
<dbReference type="InterPro" id="IPR026054">
    <property type="entry name" value="Nucleoporin"/>
</dbReference>
<evidence type="ECO:0000256" key="20">
    <source>
        <dbReference type="PROSITE-ProRule" id="PRU00322"/>
    </source>
</evidence>
<evidence type="ECO:0000256" key="11">
    <source>
        <dbReference type="ARBA" id="ARBA00023010"/>
    </source>
</evidence>
<dbReference type="Pfam" id="PF00641">
    <property type="entry name" value="Zn_ribbon_RanBP"/>
    <property type="match status" value="3"/>
</dbReference>
<feature type="region of interest" description="Disordered" evidence="21">
    <location>
        <begin position="901"/>
        <end position="925"/>
    </location>
</feature>
<reference evidence="23" key="1">
    <citation type="submission" date="2018-04" db="EMBL/GenBank/DDBJ databases">
        <authorList>
            <person name="Go L.Y."/>
            <person name="Mitchell J.A."/>
        </authorList>
    </citation>
    <scope>NUCLEOTIDE SEQUENCE</scope>
    <source>
        <tissue evidence="23">Whole organism</tissue>
    </source>
</reference>
<feature type="compositionally biased region" description="Pro residues" evidence="21">
    <location>
        <begin position="1400"/>
        <end position="1412"/>
    </location>
</feature>
<feature type="compositionally biased region" description="Polar residues" evidence="21">
    <location>
        <begin position="1362"/>
        <end position="1371"/>
    </location>
</feature>
<evidence type="ECO:0000256" key="14">
    <source>
        <dbReference type="ARBA" id="ARBA00023136"/>
    </source>
</evidence>
<feature type="compositionally biased region" description="Polar residues" evidence="21">
    <location>
        <begin position="38"/>
        <end position="51"/>
    </location>
</feature>
<feature type="compositionally biased region" description="Polar residues" evidence="21">
    <location>
        <begin position="1085"/>
        <end position="1098"/>
    </location>
</feature>
<keyword evidence="6" id="KW-0677">Repeat</keyword>
<dbReference type="GO" id="GO:0003677">
    <property type="term" value="F:DNA binding"/>
    <property type="evidence" value="ECO:0007669"/>
    <property type="project" value="UniProtKB-KW"/>
</dbReference>
<dbReference type="EMBL" id="UFQS01000201">
    <property type="protein sequence ID" value="SSX01270.1"/>
    <property type="molecule type" value="Genomic_DNA"/>
</dbReference>
<keyword evidence="12" id="KW-0238">DNA-binding</keyword>
<keyword evidence="14" id="KW-0472">Membrane</keyword>
<feature type="compositionally biased region" description="Acidic residues" evidence="21">
    <location>
        <begin position="59"/>
        <end position="69"/>
    </location>
</feature>
<comment type="similarity">
    <text evidence="16">Belongs to the NUP153 family.</text>
</comment>
<dbReference type="PROSITE" id="PS50199">
    <property type="entry name" value="ZF_RANBP2_2"/>
    <property type="match status" value="3"/>
</dbReference>
<feature type="compositionally biased region" description="Polar residues" evidence="21">
    <location>
        <begin position="905"/>
        <end position="914"/>
    </location>
</feature>
<dbReference type="FunFam" id="4.10.1060.10:FF:000001">
    <property type="entry name" value="Nuclear pore complex protein Nup153"/>
    <property type="match status" value="1"/>
</dbReference>
<dbReference type="GO" id="GO:0051028">
    <property type="term" value="P:mRNA transport"/>
    <property type="evidence" value="ECO:0007669"/>
    <property type="project" value="UniProtKB-KW"/>
</dbReference>
<dbReference type="InterPro" id="IPR036443">
    <property type="entry name" value="Znf_RanBP2_sf"/>
</dbReference>
<evidence type="ECO:0000256" key="2">
    <source>
        <dbReference type="ARBA" id="ARBA00004126"/>
    </source>
</evidence>
<keyword evidence="9" id="KW-0862">Zinc</keyword>
<feature type="compositionally biased region" description="Polar residues" evidence="21">
    <location>
        <begin position="1380"/>
        <end position="1399"/>
    </location>
</feature>
<dbReference type="GO" id="GO:0017056">
    <property type="term" value="F:structural constituent of nuclear pore"/>
    <property type="evidence" value="ECO:0007669"/>
    <property type="project" value="TreeGrafter"/>
</dbReference>
<feature type="region of interest" description="Disordered" evidence="21">
    <location>
        <begin position="1356"/>
        <end position="1451"/>
    </location>
</feature>
<proteinExistence type="inferred from homology"/>
<dbReference type="Gene3D" id="4.10.1060.10">
    <property type="entry name" value="Zinc finger, RanBP2-type"/>
    <property type="match status" value="3"/>
</dbReference>
<feature type="compositionally biased region" description="Low complexity" evidence="21">
    <location>
        <begin position="391"/>
        <end position="409"/>
    </location>
</feature>
<evidence type="ECO:0000256" key="16">
    <source>
        <dbReference type="ARBA" id="ARBA00060842"/>
    </source>
</evidence>
<feature type="compositionally biased region" description="Polar residues" evidence="21">
    <location>
        <begin position="1502"/>
        <end position="1525"/>
    </location>
</feature>
<feature type="region of interest" description="Disordered" evidence="21">
    <location>
        <begin position="1611"/>
        <end position="1643"/>
    </location>
</feature>
<feature type="region of interest" description="Disordered" evidence="21">
    <location>
        <begin position="154"/>
        <end position="240"/>
    </location>
</feature>
<evidence type="ECO:0000256" key="5">
    <source>
        <dbReference type="ARBA" id="ARBA00022723"/>
    </source>
</evidence>
<evidence type="ECO:0000256" key="3">
    <source>
        <dbReference type="ARBA" id="ARBA00004567"/>
    </source>
</evidence>
<dbReference type="InterPro" id="IPR001876">
    <property type="entry name" value="Znf_RanBP2"/>
</dbReference>
<feature type="compositionally biased region" description="Polar residues" evidence="21">
    <location>
        <begin position="1285"/>
        <end position="1307"/>
    </location>
</feature>
<feature type="compositionally biased region" description="Acidic residues" evidence="21">
    <location>
        <begin position="156"/>
        <end position="185"/>
    </location>
</feature>
<feature type="compositionally biased region" description="Polar residues" evidence="21">
    <location>
        <begin position="1612"/>
        <end position="1643"/>
    </location>
</feature>
<protein>
    <recommendedName>
        <fullName evidence="17">Nuclear pore complex protein Nup153</fullName>
    </recommendedName>
    <alternativeName>
        <fullName evidence="19">153 kDa nucleoporin</fullName>
    </alternativeName>
    <alternativeName>
        <fullName evidence="18">Nucleoporin Nup153</fullName>
    </alternativeName>
</protein>
<evidence type="ECO:0000256" key="15">
    <source>
        <dbReference type="ARBA" id="ARBA00023242"/>
    </source>
</evidence>
<feature type="region of interest" description="Disordered" evidence="21">
    <location>
        <begin position="611"/>
        <end position="630"/>
    </location>
</feature>
<comment type="subcellular location">
    <subcellularLocation>
        <location evidence="2">Nucleus membrane</location>
    </subcellularLocation>
    <subcellularLocation>
        <location evidence="3">Nucleus</location>
        <location evidence="3">Nuclear pore complex</location>
    </subcellularLocation>
</comment>
<feature type="region of interest" description="Disordered" evidence="21">
    <location>
        <begin position="1777"/>
        <end position="1811"/>
    </location>
</feature>
<evidence type="ECO:0000256" key="9">
    <source>
        <dbReference type="ARBA" id="ARBA00022833"/>
    </source>
</evidence>
<feature type="domain" description="RanBP2-type" evidence="22">
    <location>
        <begin position="812"/>
        <end position="841"/>
    </location>
</feature>
<feature type="compositionally biased region" description="Basic and acidic residues" evidence="21">
    <location>
        <begin position="1797"/>
        <end position="1811"/>
    </location>
</feature>
<evidence type="ECO:0000256" key="21">
    <source>
        <dbReference type="SAM" id="MobiDB-lite"/>
    </source>
</evidence>
<feature type="compositionally biased region" description="Polar residues" evidence="21">
    <location>
        <begin position="713"/>
        <end position="723"/>
    </location>
</feature>
<keyword evidence="7 20" id="KW-0863">Zinc-finger</keyword>
<feature type="compositionally biased region" description="Polar residues" evidence="21">
    <location>
        <begin position="276"/>
        <end position="290"/>
    </location>
</feature>
<feature type="region of interest" description="Disordered" evidence="21">
    <location>
        <begin position="566"/>
        <end position="591"/>
    </location>
</feature>
<accession>A0A336LUY0</accession>
<evidence type="ECO:0000256" key="7">
    <source>
        <dbReference type="ARBA" id="ARBA00022771"/>
    </source>
</evidence>
<dbReference type="GO" id="GO:0008139">
    <property type="term" value="F:nuclear localization sequence binding"/>
    <property type="evidence" value="ECO:0007669"/>
    <property type="project" value="TreeGrafter"/>
</dbReference>
<comment type="cofactor">
    <cofactor evidence="1">
        <name>Zn(2+)</name>
        <dbReference type="ChEBI" id="CHEBI:29105"/>
    </cofactor>
</comment>
<dbReference type="PANTHER" id="PTHR23193:SF23">
    <property type="entry name" value="NUCLEAR PORE COMPLEX PROTEIN NUP153"/>
    <property type="match status" value="1"/>
</dbReference>
<keyword evidence="4" id="KW-0813">Transport</keyword>
<feature type="region of interest" description="Disordered" evidence="21">
    <location>
        <begin position="1488"/>
        <end position="1525"/>
    </location>
</feature>
<evidence type="ECO:0000256" key="1">
    <source>
        <dbReference type="ARBA" id="ARBA00001947"/>
    </source>
</evidence>
<dbReference type="GO" id="GO:0006405">
    <property type="term" value="P:RNA export from nucleus"/>
    <property type="evidence" value="ECO:0007669"/>
    <property type="project" value="TreeGrafter"/>
</dbReference>
<feature type="compositionally biased region" description="Acidic residues" evidence="21">
    <location>
        <begin position="665"/>
        <end position="688"/>
    </location>
</feature>
<evidence type="ECO:0000256" key="19">
    <source>
        <dbReference type="ARBA" id="ARBA00079437"/>
    </source>
</evidence>
<evidence type="ECO:0000256" key="12">
    <source>
        <dbReference type="ARBA" id="ARBA00023125"/>
    </source>
</evidence>
<feature type="domain" description="RanBP2-type" evidence="22">
    <location>
        <begin position="873"/>
        <end position="902"/>
    </location>
</feature>
<feature type="region of interest" description="Disordered" evidence="21">
    <location>
        <begin position="643"/>
        <end position="779"/>
    </location>
</feature>
<feature type="compositionally biased region" description="Low complexity" evidence="21">
    <location>
        <begin position="1254"/>
        <end position="1264"/>
    </location>
</feature>
<feature type="compositionally biased region" description="Polar residues" evidence="21">
    <location>
        <begin position="89"/>
        <end position="98"/>
    </location>
</feature>
<dbReference type="SMART" id="SM00547">
    <property type="entry name" value="ZnF_RBZ"/>
    <property type="match status" value="3"/>
</dbReference>
<keyword evidence="15" id="KW-0539">Nucleus</keyword>
<name>A0A336LUY0_CULSO</name>
<feature type="region of interest" description="Disordered" evidence="21">
    <location>
        <begin position="391"/>
        <end position="431"/>
    </location>
</feature>
<evidence type="ECO:0000256" key="13">
    <source>
        <dbReference type="ARBA" id="ARBA00023132"/>
    </source>
</evidence>
<feature type="domain" description="RanBP2-type" evidence="22">
    <location>
        <begin position="936"/>
        <end position="965"/>
    </location>
</feature>
<feature type="region of interest" description="Disordered" evidence="21">
    <location>
        <begin position="260"/>
        <end position="290"/>
    </location>
</feature>
<evidence type="ECO:0000256" key="8">
    <source>
        <dbReference type="ARBA" id="ARBA00022816"/>
    </source>
</evidence>
<evidence type="ECO:0000313" key="23">
    <source>
        <dbReference type="EMBL" id="SSX01270.1"/>
    </source>
</evidence>